<dbReference type="PANTHER" id="PTHR44051:SF2">
    <property type="entry name" value="HYPOTHETICAL GLUTATHIONE S-TRANSFERASE LIKE PROTEIN"/>
    <property type="match status" value="1"/>
</dbReference>
<dbReference type="SFLD" id="SFLDG01150">
    <property type="entry name" value="Main.1:_Beta-like"/>
    <property type="match status" value="1"/>
</dbReference>
<dbReference type="SUPFAM" id="SSF47616">
    <property type="entry name" value="GST C-terminal domain-like"/>
    <property type="match status" value="1"/>
</dbReference>
<dbReference type="InParanoid" id="A0A2G4YQE0"/>
<evidence type="ECO:0000313" key="5">
    <source>
        <dbReference type="Proteomes" id="UP000229730"/>
    </source>
</evidence>
<dbReference type="PROSITE" id="PS50405">
    <property type="entry name" value="GST_CTER"/>
    <property type="match status" value="1"/>
</dbReference>
<dbReference type="FunCoup" id="A0A2G4YQE0">
    <property type="interactions" value="115"/>
</dbReference>
<dbReference type="Proteomes" id="UP000229730">
    <property type="component" value="Unassembled WGS sequence"/>
</dbReference>
<dbReference type="OrthoDB" id="9810080at2"/>
<proteinExistence type="inferred from homology"/>
<dbReference type="InterPro" id="IPR004045">
    <property type="entry name" value="Glutathione_S-Trfase_N"/>
</dbReference>
<keyword evidence="5" id="KW-1185">Reference proteome</keyword>
<evidence type="ECO:0000259" key="3">
    <source>
        <dbReference type="PROSITE" id="PS50405"/>
    </source>
</evidence>
<evidence type="ECO:0000256" key="1">
    <source>
        <dbReference type="RuleBase" id="RU003494"/>
    </source>
</evidence>
<dbReference type="InterPro" id="IPR010987">
    <property type="entry name" value="Glutathione-S-Trfase_C-like"/>
</dbReference>
<dbReference type="Pfam" id="PF00043">
    <property type="entry name" value="GST_C"/>
    <property type="match status" value="1"/>
</dbReference>
<evidence type="ECO:0000259" key="2">
    <source>
        <dbReference type="PROSITE" id="PS50404"/>
    </source>
</evidence>
<dbReference type="InterPro" id="IPR036282">
    <property type="entry name" value="Glutathione-S-Trfase_C_sf"/>
</dbReference>
<name>A0A2G4YQE0_9PROT</name>
<feature type="domain" description="GST N-terminal" evidence="2">
    <location>
        <begin position="1"/>
        <end position="80"/>
    </location>
</feature>
<dbReference type="Gene3D" id="3.40.30.10">
    <property type="entry name" value="Glutaredoxin"/>
    <property type="match status" value="1"/>
</dbReference>
<dbReference type="AlphaFoldDB" id="A0A2G4YQE0"/>
<dbReference type="EMBL" id="PDEM01000024">
    <property type="protein sequence ID" value="PHZ84490.1"/>
    <property type="molecule type" value="Genomic_DNA"/>
</dbReference>
<comment type="similarity">
    <text evidence="1">Belongs to the GST superfamily.</text>
</comment>
<gene>
    <name evidence="4" type="ORF">CRD36_11840</name>
</gene>
<dbReference type="InterPro" id="IPR004046">
    <property type="entry name" value="GST_C"/>
</dbReference>
<dbReference type="Gene3D" id="1.20.1050.10">
    <property type="match status" value="1"/>
</dbReference>
<dbReference type="PROSITE" id="PS50404">
    <property type="entry name" value="GST_NTER"/>
    <property type="match status" value="1"/>
</dbReference>
<dbReference type="PANTHER" id="PTHR44051">
    <property type="entry name" value="GLUTATHIONE S-TRANSFERASE-RELATED"/>
    <property type="match status" value="1"/>
</dbReference>
<evidence type="ECO:0008006" key="6">
    <source>
        <dbReference type="Google" id="ProtNLM"/>
    </source>
</evidence>
<evidence type="ECO:0000313" key="4">
    <source>
        <dbReference type="EMBL" id="PHZ84490.1"/>
    </source>
</evidence>
<sequence length="208" mass="23905">MTRLFGFYTQNTLKCLYTLEELGTDYDFHLVDLFKGEQRQDDFLKLNPVGKVPVLQVGDESLFESGAICRYLANAAGSDSYPADPMDRAKVDQWMDFFSVHLGHWLNTQYFENVIKVKAQMGEPNMEKCAEARKFALTQMAIVDTHLAEHTYLCGDQLTIADLFAFAYIEQVEHLDFSWNDFPHAKAWFDRIESRGSIQRGRAKVTPL</sequence>
<dbReference type="SFLD" id="SFLDS00019">
    <property type="entry name" value="Glutathione_Transferase_(cytos"/>
    <property type="match status" value="1"/>
</dbReference>
<accession>A0A2G4YQE0</accession>
<comment type="caution">
    <text evidence="4">The sequence shown here is derived from an EMBL/GenBank/DDBJ whole genome shotgun (WGS) entry which is preliminary data.</text>
</comment>
<dbReference type="RefSeq" id="WP_099473485.1">
    <property type="nucleotide sequence ID" value="NZ_CP041025.1"/>
</dbReference>
<dbReference type="Pfam" id="PF02798">
    <property type="entry name" value="GST_N"/>
    <property type="match status" value="1"/>
</dbReference>
<feature type="domain" description="GST C-terminal" evidence="3">
    <location>
        <begin position="84"/>
        <end position="208"/>
    </location>
</feature>
<dbReference type="SUPFAM" id="SSF52833">
    <property type="entry name" value="Thioredoxin-like"/>
    <property type="match status" value="1"/>
</dbReference>
<dbReference type="InterPro" id="IPR036249">
    <property type="entry name" value="Thioredoxin-like_sf"/>
</dbReference>
<protein>
    <recommendedName>
        <fullName evidence="6">Glutathione S-transferase</fullName>
    </recommendedName>
</protein>
<dbReference type="SFLD" id="SFLDG00358">
    <property type="entry name" value="Main_(cytGST)"/>
    <property type="match status" value="1"/>
</dbReference>
<organism evidence="4 5">
    <name type="scientific">Paremcibacter congregatus</name>
    <dbReference type="NCBI Taxonomy" id="2043170"/>
    <lineage>
        <taxon>Bacteria</taxon>
        <taxon>Pseudomonadati</taxon>
        <taxon>Pseudomonadota</taxon>
        <taxon>Alphaproteobacteria</taxon>
        <taxon>Emcibacterales</taxon>
        <taxon>Emcibacteraceae</taxon>
        <taxon>Paremcibacter</taxon>
    </lineage>
</organism>
<dbReference type="InterPro" id="IPR040079">
    <property type="entry name" value="Glutathione_S-Trfase"/>
</dbReference>
<reference evidence="4 5" key="1">
    <citation type="submission" date="2017-10" db="EMBL/GenBank/DDBJ databases">
        <title>Frigbacter circumglobatus gen. nov. sp. nov., isolated from sediment cultured in situ.</title>
        <authorList>
            <person name="Zhao Z."/>
        </authorList>
    </citation>
    <scope>NUCLEOTIDE SEQUENCE [LARGE SCALE GENOMIC DNA]</scope>
    <source>
        <strain evidence="4 5">ZYL</strain>
    </source>
</reference>